<keyword evidence="11" id="KW-0472">Membrane</keyword>
<evidence type="ECO:0000259" key="13">
    <source>
        <dbReference type="PROSITE" id="PS50885"/>
    </source>
</evidence>
<dbReference type="EC" id="2.7.13.3" evidence="3"/>
<dbReference type="PROSITE" id="PS50885">
    <property type="entry name" value="HAMP"/>
    <property type="match status" value="1"/>
</dbReference>
<evidence type="ECO:0000259" key="12">
    <source>
        <dbReference type="PROSITE" id="PS50109"/>
    </source>
</evidence>
<keyword evidence="9" id="KW-0902">Two-component regulatory system</keyword>
<protein>
    <recommendedName>
        <fullName evidence="3">histidine kinase</fullName>
        <ecNumber evidence="3">2.7.13.3</ecNumber>
    </recommendedName>
</protein>
<dbReference type="PROSITE" id="PS50109">
    <property type="entry name" value="HIS_KIN"/>
    <property type="match status" value="1"/>
</dbReference>
<organism evidence="14 15">
    <name type="scientific">Marinobacter salsuginis</name>
    <dbReference type="NCBI Taxonomy" id="418719"/>
    <lineage>
        <taxon>Bacteria</taxon>
        <taxon>Pseudomonadati</taxon>
        <taxon>Pseudomonadota</taxon>
        <taxon>Gammaproteobacteria</taxon>
        <taxon>Pseudomonadales</taxon>
        <taxon>Marinobacteraceae</taxon>
        <taxon>Marinobacter</taxon>
    </lineage>
</organism>
<keyword evidence="8 11" id="KW-1133">Transmembrane helix</keyword>
<keyword evidence="7 14" id="KW-0418">Kinase</keyword>
<dbReference type="GO" id="GO:0016020">
    <property type="term" value="C:membrane"/>
    <property type="evidence" value="ECO:0007669"/>
    <property type="project" value="UniProtKB-SubCell"/>
</dbReference>
<dbReference type="SUPFAM" id="SSF47384">
    <property type="entry name" value="Homodimeric domain of signal transducing histidine kinase"/>
    <property type="match status" value="1"/>
</dbReference>
<dbReference type="InterPro" id="IPR003660">
    <property type="entry name" value="HAMP_dom"/>
</dbReference>
<accession>A0A5M3PMW3</accession>
<feature type="domain" description="HAMP" evidence="13">
    <location>
        <begin position="397"/>
        <end position="452"/>
    </location>
</feature>
<comment type="caution">
    <text evidence="14">The sequence shown here is derived from an EMBL/GenBank/DDBJ whole genome shotgun (WGS) entry which is preliminary data.</text>
</comment>
<dbReference type="CDD" id="cd06225">
    <property type="entry name" value="HAMP"/>
    <property type="match status" value="1"/>
</dbReference>
<dbReference type="EMBL" id="BGZH01000001">
    <property type="protein sequence ID" value="GBO84178.1"/>
    <property type="molecule type" value="Genomic_DNA"/>
</dbReference>
<evidence type="ECO:0000256" key="9">
    <source>
        <dbReference type="ARBA" id="ARBA00023012"/>
    </source>
</evidence>
<reference evidence="14 15" key="1">
    <citation type="journal article" date="2019" name="J. Gen. Appl. Microbiol.">
        <title>Aerobic degradation of cis-dichloroethene by the marine bacterium Marinobacter salsuginis strain 5N-3.</title>
        <authorList>
            <person name="Inoue Y."/>
            <person name="Fukunaga Y."/>
            <person name="Katsumata H."/>
            <person name="Ohji S."/>
            <person name="Hosoyama A."/>
            <person name="Mori K."/>
            <person name="Ando K."/>
        </authorList>
    </citation>
    <scope>NUCLEOTIDE SEQUENCE [LARGE SCALE GENOMIC DNA]</scope>
    <source>
        <strain evidence="14 15">5N-3</strain>
    </source>
</reference>
<dbReference type="Proteomes" id="UP000340077">
    <property type="component" value="Unassembled WGS sequence"/>
</dbReference>
<dbReference type="CDD" id="cd00082">
    <property type="entry name" value="HisKA"/>
    <property type="match status" value="1"/>
</dbReference>
<evidence type="ECO:0000256" key="4">
    <source>
        <dbReference type="ARBA" id="ARBA00022553"/>
    </source>
</evidence>
<comment type="subcellular location">
    <subcellularLocation>
        <location evidence="2">Membrane</location>
    </subcellularLocation>
</comment>
<dbReference type="InterPro" id="IPR050428">
    <property type="entry name" value="TCS_sensor_his_kinase"/>
</dbReference>
<dbReference type="SMART" id="SM00387">
    <property type="entry name" value="HATPase_c"/>
    <property type="match status" value="1"/>
</dbReference>
<keyword evidence="6 11" id="KW-0812">Transmembrane</keyword>
<proteinExistence type="predicted"/>
<evidence type="ECO:0000256" key="3">
    <source>
        <dbReference type="ARBA" id="ARBA00012438"/>
    </source>
</evidence>
<dbReference type="SMART" id="SM00388">
    <property type="entry name" value="HisKA"/>
    <property type="match status" value="1"/>
</dbReference>
<dbReference type="InterPro" id="IPR003661">
    <property type="entry name" value="HisK_dim/P_dom"/>
</dbReference>
<evidence type="ECO:0000256" key="5">
    <source>
        <dbReference type="ARBA" id="ARBA00022679"/>
    </source>
</evidence>
<dbReference type="SUPFAM" id="SSF55874">
    <property type="entry name" value="ATPase domain of HSP90 chaperone/DNA topoisomerase II/histidine kinase"/>
    <property type="match status" value="1"/>
</dbReference>
<dbReference type="Gene3D" id="6.10.340.10">
    <property type="match status" value="1"/>
</dbReference>
<evidence type="ECO:0000313" key="15">
    <source>
        <dbReference type="Proteomes" id="UP000340077"/>
    </source>
</evidence>
<dbReference type="PANTHER" id="PTHR45436">
    <property type="entry name" value="SENSOR HISTIDINE KINASE YKOH"/>
    <property type="match status" value="1"/>
</dbReference>
<name>A0A5M3PMW3_9GAMM</name>
<dbReference type="InterPro" id="IPR036890">
    <property type="entry name" value="HATPase_C_sf"/>
</dbReference>
<dbReference type="Pfam" id="PF02518">
    <property type="entry name" value="HATPase_c"/>
    <property type="match status" value="1"/>
</dbReference>
<evidence type="ECO:0000313" key="14">
    <source>
        <dbReference type="EMBL" id="GBO84178.1"/>
    </source>
</evidence>
<dbReference type="CDD" id="cd09622">
    <property type="entry name" value="CBM9_like_HisKa"/>
    <property type="match status" value="1"/>
</dbReference>
<dbReference type="SMART" id="SM00304">
    <property type="entry name" value="HAMP"/>
    <property type="match status" value="1"/>
</dbReference>
<dbReference type="InterPro" id="IPR005467">
    <property type="entry name" value="His_kinase_dom"/>
</dbReference>
<keyword evidence="15" id="KW-1185">Reference proteome</keyword>
<feature type="region of interest" description="Disordered" evidence="10">
    <location>
        <begin position="90"/>
        <end position="109"/>
    </location>
</feature>
<dbReference type="GO" id="GO:0000155">
    <property type="term" value="F:phosphorelay sensor kinase activity"/>
    <property type="evidence" value="ECO:0007669"/>
    <property type="project" value="InterPro"/>
</dbReference>
<feature type="compositionally biased region" description="Polar residues" evidence="10">
    <location>
        <begin position="96"/>
        <end position="109"/>
    </location>
</feature>
<dbReference type="InterPro" id="IPR036097">
    <property type="entry name" value="HisK_dim/P_sf"/>
</dbReference>
<evidence type="ECO:0000256" key="8">
    <source>
        <dbReference type="ARBA" id="ARBA00022989"/>
    </source>
</evidence>
<dbReference type="InterPro" id="IPR003594">
    <property type="entry name" value="HATPase_dom"/>
</dbReference>
<sequence>MSLKRQLFVASLLMLLIPWAGLQFVLELDDALRQQARLQLQAQAGRLAETAGDQIIGATVITPEEPAIYVEPLTGSLNLDGYGADWPGFDEENQDRNWQGQTRSQTGEHSLQWQAMTDRRHLFLLIRVNQRQPVFFNPGSPDQAHDRLRLWLEPAPGNLTPGAQRTSWLLRTPAPGQLYGLEEASQQPDYRISGFMQQTGSGWQLELKLPMPANRSHLGFAALWGNDQEAGVSTPVDPLPVLVGRNLALERQLEPQLNQGQRVRLVEPAGWVIARQHSDTASQAPDFDSLSPLQVVEQISLNALRGLVRLYQPEPTAIETGTNRVAIEALPEEGLVRHEDDSVWLLTTREVFGGRTLILEQSLDQLLTLSGSALGSVIARSTLIIVALTLVLLGYASWLSWRITRLQRAVSASIDEDGRITGRVPDARSNDELGQLQRHFSLMVDRLHGYNRYLESFSRRLSHELKTPVAVVRSSLENLNHSDSEEERRKYIERAASATERLRQILHGMSEAARLEQSLDHADKEQFDLAAVAAEATAAYQALDPSHQIRYSGPDAGCMITGSPELMVQLLDKLVDNARDFTPQEGLIEIALDSSSEGLCLSVFNQGSALPEDTTTDIFSPFVSMRDGQEQGHLGQGLLIVSLIADYHGARVEARNRTQGGIDGVSFRVIIPAIHS</sequence>
<dbReference type="RefSeq" id="WP_153634049.1">
    <property type="nucleotide sequence ID" value="NZ_BGZH01000001.1"/>
</dbReference>
<dbReference type="Gene3D" id="1.10.287.130">
    <property type="match status" value="1"/>
</dbReference>
<feature type="transmembrane region" description="Helical" evidence="11">
    <location>
        <begin position="377"/>
        <end position="398"/>
    </location>
</feature>
<evidence type="ECO:0000256" key="6">
    <source>
        <dbReference type="ARBA" id="ARBA00022692"/>
    </source>
</evidence>
<evidence type="ECO:0000256" key="10">
    <source>
        <dbReference type="SAM" id="MobiDB-lite"/>
    </source>
</evidence>
<dbReference type="PANTHER" id="PTHR45436:SF5">
    <property type="entry name" value="SENSOR HISTIDINE KINASE TRCS"/>
    <property type="match status" value="1"/>
</dbReference>
<evidence type="ECO:0000256" key="2">
    <source>
        <dbReference type="ARBA" id="ARBA00004370"/>
    </source>
</evidence>
<gene>
    <name evidence="14" type="ORF">MS5N3_16290</name>
</gene>
<feature type="domain" description="Histidine kinase" evidence="12">
    <location>
        <begin position="460"/>
        <end position="675"/>
    </location>
</feature>
<comment type="catalytic activity">
    <reaction evidence="1">
        <text>ATP + protein L-histidine = ADP + protein N-phospho-L-histidine.</text>
        <dbReference type="EC" id="2.7.13.3"/>
    </reaction>
</comment>
<dbReference type="Gene3D" id="3.30.565.10">
    <property type="entry name" value="Histidine kinase-like ATPase, C-terminal domain"/>
    <property type="match status" value="1"/>
</dbReference>
<evidence type="ECO:0000256" key="7">
    <source>
        <dbReference type="ARBA" id="ARBA00022777"/>
    </source>
</evidence>
<evidence type="ECO:0000256" key="11">
    <source>
        <dbReference type="SAM" id="Phobius"/>
    </source>
</evidence>
<dbReference type="Pfam" id="PF00512">
    <property type="entry name" value="HisKA"/>
    <property type="match status" value="1"/>
</dbReference>
<keyword evidence="4" id="KW-0597">Phosphoprotein</keyword>
<evidence type="ECO:0000256" key="1">
    <source>
        <dbReference type="ARBA" id="ARBA00000085"/>
    </source>
</evidence>
<dbReference type="Gene3D" id="2.60.40.1190">
    <property type="match status" value="1"/>
</dbReference>
<dbReference type="SUPFAM" id="SSF49344">
    <property type="entry name" value="CBD9-like"/>
    <property type="match status" value="1"/>
</dbReference>
<keyword evidence="5" id="KW-0808">Transferase</keyword>
<dbReference type="AlphaFoldDB" id="A0A5M3PMW3"/>